<evidence type="ECO:0000313" key="3">
    <source>
        <dbReference type="EMBL" id="SFS80812.1"/>
    </source>
</evidence>
<reference evidence="4" key="1">
    <citation type="submission" date="2016-10" db="EMBL/GenBank/DDBJ databases">
        <authorList>
            <person name="Varghese N."/>
            <person name="Submissions S."/>
        </authorList>
    </citation>
    <scope>NUCLEOTIDE SEQUENCE [LARGE SCALE GENOMIC DNA]</scope>
    <source>
        <strain evidence="4">DSM 45789</strain>
    </source>
</reference>
<dbReference type="PANTHER" id="PTHR32004">
    <property type="entry name" value="TRNA LIGASE"/>
    <property type="match status" value="1"/>
</dbReference>
<dbReference type="RefSeq" id="WP_091837527.1">
    <property type="nucleotide sequence ID" value="NZ_FPAA01000008.1"/>
</dbReference>
<sequence>MRLLVIVRGLPGVGKSTWLEAEGLMPYTLSADHIRMQTQSPVYTMDGELEITAKNDKTVWRHLFTLLEERMKRGELTVVDATHLSARNFAQYKKYCKEYRYRAVVIDFTQVALDEVLKRNRQRPSYKRVPETVIINGAERLREESLPGWLTVIPPSEWKVWRETKILDFNHWRKIHHIGDIHGCYQALMEYLQGELKNDELYIFTGDWCDRGLQNAEVLQYFISIHDRDNVILIEGNHERHLWEWSNDRPAASSSFNRETAIELTKANISKKSVRVLYRKVRPIALYTYRGKKVFVNHGGFPNLPERLPLIAAEQAIKGVGGYDVDIDDRWDELSEEAEYQIHGHRNRYRLPTKASKRSFNLEGQVEEGGHLRVVTLDETGFTTFEIKNDHFSPWEAEEPVAFDEPDLSVDELMKSMDENPLVKKKEVGENIFSYNFTTKAFAKNRWDEVNVRARGLFINEKTKEIVNRSYNKFFNIEQRPETKLKVLRDRFTYPVTVYSKPNGYLGMLGYDADTDALLFSSKSELRGPFALWFQELFYETFHEEKVNEIKEVVKEEGVSLVFEVILPEKDPHIIKYEEDHLILLDIVKRTSQYQKESWQRLVNLGEKLGVKVKDKVHTFTDWLGFYRFYQRFNKDLSCEIEGYIVEDASGLMTKMKGPYYLFWRHMRKVKANLADGQSHMLYKDLMVSEEHFRFYDWMKRVREERGENFLKEHTIIQLRDEFLEEVGKDNGVQGSLL</sequence>
<dbReference type="Gene3D" id="3.40.50.300">
    <property type="entry name" value="P-loop containing nucleotide triphosphate hydrolases"/>
    <property type="match status" value="1"/>
</dbReference>
<dbReference type="Pfam" id="PF13671">
    <property type="entry name" value="AAA_33"/>
    <property type="match status" value="1"/>
</dbReference>
<dbReference type="AlphaFoldDB" id="A0A1I6SV93"/>
<dbReference type="EMBL" id="FPAA01000008">
    <property type="protein sequence ID" value="SFS80812.1"/>
    <property type="molecule type" value="Genomic_DNA"/>
</dbReference>
<dbReference type="GO" id="GO:0006388">
    <property type="term" value="P:tRNA splicing, via endonucleolytic cleavage and ligation"/>
    <property type="evidence" value="ECO:0007669"/>
    <property type="project" value="TreeGrafter"/>
</dbReference>
<keyword evidence="4" id="KW-1185">Reference proteome</keyword>
<dbReference type="Proteomes" id="UP000198660">
    <property type="component" value="Unassembled WGS sequence"/>
</dbReference>
<dbReference type="Pfam" id="PF00149">
    <property type="entry name" value="Metallophos"/>
    <property type="match status" value="1"/>
</dbReference>
<dbReference type="SUPFAM" id="SSF56300">
    <property type="entry name" value="Metallo-dependent phosphatases"/>
    <property type="match status" value="1"/>
</dbReference>
<name>A0A1I6SV93_9BACL</name>
<dbReference type="GO" id="GO:0016787">
    <property type="term" value="F:hydrolase activity"/>
    <property type="evidence" value="ECO:0007669"/>
    <property type="project" value="InterPro"/>
</dbReference>
<dbReference type="Gene3D" id="3.60.21.10">
    <property type="match status" value="1"/>
</dbReference>
<feature type="domain" description="Calcineurin-like phosphoesterase" evidence="1">
    <location>
        <begin position="174"/>
        <end position="309"/>
    </location>
</feature>
<feature type="domain" description="T4 RNA ligase 1-like N-terminal" evidence="2">
    <location>
        <begin position="454"/>
        <end position="661"/>
    </location>
</feature>
<dbReference type="InterPro" id="IPR029052">
    <property type="entry name" value="Metallo-depent_PP-like"/>
</dbReference>
<dbReference type="GO" id="GO:0003972">
    <property type="term" value="F:RNA ligase (ATP) activity"/>
    <property type="evidence" value="ECO:0007669"/>
    <property type="project" value="TreeGrafter"/>
</dbReference>
<dbReference type="OrthoDB" id="9805698at2"/>
<evidence type="ECO:0000313" key="4">
    <source>
        <dbReference type="Proteomes" id="UP000198660"/>
    </source>
</evidence>
<dbReference type="SUPFAM" id="SSF52540">
    <property type="entry name" value="P-loop containing nucleoside triphosphate hydrolases"/>
    <property type="match status" value="1"/>
</dbReference>
<evidence type="ECO:0000259" key="2">
    <source>
        <dbReference type="Pfam" id="PF09511"/>
    </source>
</evidence>
<dbReference type="InterPro" id="IPR027417">
    <property type="entry name" value="P-loop_NTPase"/>
</dbReference>
<gene>
    <name evidence="3" type="ORF">SAMN05444972_10861</name>
</gene>
<dbReference type="InterPro" id="IPR019039">
    <property type="entry name" value="T4-Rnl1-like_N"/>
</dbReference>
<dbReference type="PANTHER" id="PTHR32004:SF1">
    <property type="entry name" value="TRNA LIGASE"/>
    <property type="match status" value="1"/>
</dbReference>
<proteinExistence type="predicted"/>
<evidence type="ECO:0000259" key="1">
    <source>
        <dbReference type="Pfam" id="PF00149"/>
    </source>
</evidence>
<dbReference type="Pfam" id="PF09511">
    <property type="entry name" value="RNA_lig_T4_1"/>
    <property type="match status" value="1"/>
</dbReference>
<protein>
    <submittedName>
        <fullName evidence="3">AAA domain-containing protein</fullName>
    </submittedName>
</protein>
<organism evidence="3 4">
    <name type="scientific">Marininema halotolerans</name>
    <dbReference type="NCBI Taxonomy" id="1155944"/>
    <lineage>
        <taxon>Bacteria</taxon>
        <taxon>Bacillati</taxon>
        <taxon>Bacillota</taxon>
        <taxon>Bacilli</taxon>
        <taxon>Bacillales</taxon>
        <taxon>Thermoactinomycetaceae</taxon>
        <taxon>Marininema</taxon>
    </lineage>
</organism>
<dbReference type="InterPro" id="IPR004843">
    <property type="entry name" value="Calcineurin-like_PHP"/>
</dbReference>
<accession>A0A1I6SV93</accession>